<accession>A0A8J2MDR2</accession>
<evidence type="ECO:0000313" key="2">
    <source>
        <dbReference type="EMBL" id="CAG9539789.1"/>
    </source>
</evidence>
<comment type="caution">
    <text evidence="2">The sequence shown here is derived from an EMBL/GenBank/DDBJ whole genome shotgun (WGS) entry which is preliminary data.</text>
</comment>
<reference evidence="2" key="1">
    <citation type="submission" date="2021-09" db="EMBL/GenBank/DDBJ databases">
        <authorList>
            <consortium name="Pathogen Informatics"/>
        </authorList>
    </citation>
    <scope>NUCLEOTIDE SEQUENCE</scope>
</reference>
<protein>
    <submittedName>
        <fullName evidence="2">Uncharacterized protein</fullName>
    </submittedName>
</protein>
<organism evidence="2 3">
    <name type="scientific">Cercopithifilaria johnstoni</name>
    <dbReference type="NCBI Taxonomy" id="2874296"/>
    <lineage>
        <taxon>Eukaryota</taxon>
        <taxon>Metazoa</taxon>
        <taxon>Ecdysozoa</taxon>
        <taxon>Nematoda</taxon>
        <taxon>Chromadorea</taxon>
        <taxon>Rhabditida</taxon>
        <taxon>Spirurina</taxon>
        <taxon>Spiruromorpha</taxon>
        <taxon>Filarioidea</taxon>
        <taxon>Onchocercidae</taxon>
        <taxon>Cercopithifilaria</taxon>
    </lineage>
</organism>
<name>A0A8J2MDR2_9BILA</name>
<evidence type="ECO:0000313" key="3">
    <source>
        <dbReference type="Proteomes" id="UP000746747"/>
    </source>
</evidence>
<dbReference type="EMBL" id="CAKAEH010001845">
    <property type="protein sequence ID" value="CAG9539789.1"/>
    <property type="molecule type" value="Genomic_DNA"/>
</dbReference>
<evidence type="ECO:0000256" key="1">
    <source>
        <dbReference type="SAM" id="MobiDB-lite"/>
    </source>
</evidence>
<gene>
    <name evidence="2" type="ORF">CJOHNSTONI_LOCUS9357</name>
</gene>
<feature type="region of interest" description="Disordered" evidence="1">
    <location>
        <begin position="1"/>
        <end position="33"/>
    </location>
</feature>
<keyword evidence="3" id="KW-1185">Reference proteome</keyword>
<proteinExistence type="predicted"/>
<dbReference type="AlphaFoldDB" id="A0A8J2MDR2"/>
<dbReference type="Proteomes" id="UP000746747">
    <property type="component" value="Unassembled WGS sequence"/>
</dbReference>
<sequence>MIGQMDGYSRRYMNETGRVSPDTTTGRQRWDRRTSEVIKLSSTVIKNIAGMKKEATLLNARPMCDNTTHAYIDI</sequence>